<dbReference type="InterPro" id="IPR011990">
    <property type="entry name" value="TPR-like_helical_dom_sf"/>
</dbReference>
<dbReference type="AlphaFoldDB" id="A0A5C6E1M8"/>
<dbReference type="EMBL" id="SJPV01000002">
    <property type="protein sequence ID" value="TWU41039.1"/>
    <property type="molecule type" value="Genomic_DNA"/>
</dbReference>
<proteinExistence type="predicted"/>
<dbReference type="Proteomes" id="UP000319143">
    <property type="component" value="Unassembled WGS sequence"/>
</dbReference>
<sequence length="116" mass="13016">MEKQSVSDIYTQYNEVEKLIDGEKFEEAIAGLNEIVGEDETFVLGHLALARVYTKTGQHDLAIKHGEKACELEPEDAFNFTALSVTYQRAWAGTQDQQYITAAEDAMGRARMLEGR</sequence>
<dbReference type="OrthoDB" id="281483at2"/>
<protein>
    <submittedName>
        <fullName evidence="2">Uncharacterized protein</fullName>
    </submittedName>
</protein>
<keyword evidence="1" id="KW-0802">TPR repeat</keyword>
<dbReference type="SMART" id="SM00028">
    <property type="entry name" value="TPR"/>
    <property type="match status" value="1"/>
</dbReference>
<gene>
    <name evidence="2" type="ORF">Poly41_18750</name>
</gene>
<feature type="repeat" description="TPR" evidence="1">
    <location>
        <begin position="43"/>
        <end position="76"/>
    </location>
</feature>
<keyword evidence="3" id="KW-1185">Reference proteome</keyword>
<organism evidence="2 3">
    <name type="scientific">Novipirellula artificiosorum</name>
    <dbReference type="NCBI Taxonomy" id="2528016"/>
    <lineage>
        <taxon>Bacteria</taxon>
        <taxon>Pseudomonadati</taxon>
        <taxon>Planctomycetota</taxon>
        <taxon>Planctomycetia</taxon>
        <taxon>Pirellulales</taxon>
        <taxon>Pirellulaceae</taxon>
        <taxon>Novipirellula</taxon>
    </lineage>
</organism>
<dbReference type="Gene3D" id="1.25.40.10">
    <property type="entry name" value="Tetratricopeptide repeat domain"/>
    <property type="match status" value="1"/>
</dbReference>
<evidence type="ECO:0000313" key="2">
    <source>
        <dbReference type="EMBL" id="TWU41039.1"/>
    </source>
</evidence>
<dbReference type="PROSITE" id="PS50005">
    <property type="entry name" value="TPR"/>
    <property type="match status" value="1"/>
</dbReference>
<evidence type="ECO:0000256" key="1">
    <source>
        <dbReference type="PROSITE-ProRule" id="PRU00339"/>
    </source>
</evidence>
<dbReference type="SUPFAM" id="SSF48452">
    <property type="entry name" value="TPR-like"/>
    <property type="match status" value="1"/>
</dbReference>
<name>A0A5C6E1M8_9BACT</name>
<evidence type="ECO:0000313" key="3">
    <source>
        <dbReference type="Proteomes" id="UP000319143"/>
    </source>
</evidence>
<accession>A0A5C6E1M8</accession>
<comment type="caution">
    <text evidence="2">The sequence shown here is derived from an EMBL/GenBank/DDBJ whole genome shotgun (WGS) entry which is preliminary data.</text>
</comment>
<reference evidence="2 3" key="1">
    <citation type="submission" date="2019-02" db="EMBL/GenBank/DDBJ databases">
        <title>Deep-cultivation of Planctomycetes and their phenomic and genomic characterization uncovers novel biology.</title>
        <authorList>
            <person name="Wiegand S."/>
            <person name="Jogler M."/>
            <person name="Boedeker C."/>
            <person name="Pinto D."/>
            <person name="Vollmers J."/>
            <person name="Rivas-Marin E."/>
            <person name="Kohn T."/>
            <person name="Peeters S.H."/>
            <person name="Heuer A."/>
            <person name="Rast P."/>
            <person name="Oberbeckmann S."/>
            <person name="Bunk B."/>
            <person name="Jeske O."/>
            <person name="Meyerdierks A."/>
            <person name="Storesund J.E."/>
            <person name="Kallscheuer N."/>
            <person name="Luecker S."/>
            <person name="Lage O.M."/>
            <person name="Pohl T."/>
            <person name="Merkel B.J."/>
            <person name="Hornburger P."/>
            <person name="Mueller R.-W."/>
            <person name="Bruemmer F."/>
            <person name="Labrenz M."/>
            <person name="Spormann A.M."/>
            <person name="Op Den Camp H."/>
            <person name="Overmann J."/>
            <person name="Amann R."/>
            <person name="Jetten M.S.M."/>
            <person name="Mascher T."/>
            <person name="Medema M.H."/>
            <person name="Devos D.P."/>
            <person name="Kaster A.-K."/>
            <person name="Ovreas L."/>
            <person name="Rohde M."/>
            <person name="Galperin M.Y."/>
            <person name="Jogler C."/>
        </authorList>
    </citation>
    <scope>NUCLEOTIDE SEQUENCE [LARGE SCALE GENOMIC DNA]</scope>
    <source>
        <strain evidence="2 3">Poly41</strain>
    </source>
</reference>
<dbReference type="RefSeq" id="WP_146525539.1">
    <property type="nucleotide sequence ID" value="NZ_SJPV01000002.1"/>
</dbReference>
<dbReference type="InterPro" id="IPR019734">
    <property type="entry name" value="TPR_rpt"/>
</dbReference>